<dbReference type="SMART" id="SM00448">
    <property type="entry name" value="REC"/>
    <property type="match status" value="1"/>
</dbReference>
<evidence type="ECO:0000256" key="9">
    <source>
        <dbReference type="PROSITE-ProRule" id="PRU00169"/>
    </source>
</evidence>
<dbReference type="GO" id="GO:0000976">
    <property type="term" value="F:transcription cis-regulatory region binding"/>
    <property type="evidence" value="ECO:0007669"/>
    <property type="project" value="TreeGrafter"/>
</dbReference>
<sequence>MCQLFVARDKRMHKFAGNGYSMPQILDDEMNGDIEILIVDDDPSLRGLIGEFLRGHGFTVLEAEGGTEMRELLQTHKVDVVILDVMMPGEDGLSLARSLSSRRDLSIIMVSALGSETDRIIGLEVGADDYLPKPVSPRELLARIRAVLRRQQPRDKDEDCRGCYQFEGWRLDLVRHVLHDPKNIIIALSEGEFSLLRTFVERPRRVLSRDQLLEYTRGPDSDAFDRAVDTQISRLRHKLSSRMAGELIHTVRSEGYMFLPKVSQL</sequence>
<dbReference type="GO" id="GO:0006355">
    <property type="term" value="P:regulation of DNA-templated transcription"/>
    <property type="evidence" value="ECO:0007669"/>
    <property type="project" value="InterPro"/>
</dbReference>
<dbReference type="Gene3D" id="6.10.250.690">
    <property type="match status" value="1"/>
</dbReference>
<dbReference type="Proteomes" id="UP000256310">
    <property type="component" value="Unassembled WGS sequence"/>
</dbReference>
<evidence type="ECO:0000256" key="8">
    <source>
        <dbReference type="ARBA" id="ARBA00067337"/>
    </source>
</evidence>
<dbReference type="FunFam" id="1.10.10.10:FF:000099">
    <property type="entry name" value="Two-component system response regulator TorR"/>
    <property type="match status" value="1"/>
</dbReference>
<dbReference type="GO" id="GO:0005829">
    <property type="term" value="C:cytosol"/>
    <property type="evidence" value="ECO:0007669"/>
    <property type="project" value="TreeGrafter"/>
</dbReference>
<reference evidence="13 14" key="1">
    <citation type="submission" date="2018-07" db="EMBL/GenBank/DDBJ databases">
        <title>Genomic Encyclopedia of Type Strains, Phase IV (KMG-IV): sequencing the most valuable type-strain genomes for metagenomic binning, comparative biology and taxonomic classification.</title>
        <authorList>
            <person name="Goeker M."/>
        </authorList>
    </citation>
    <scope>NUCLEOTIDE SEQUENCE [LARGE SCALE GENOMIC DNA]</scope>
    <source>
        <strain evidence="13 14">DSM 26725</strain>
    </source>
</reference>
<comment type="subcellular location">
    <subcellularLocation>
        <location evidence="1">Cytoplasm</location>
    </subcellularLocation>
</comment>
<dbReference type="PROSITE" id="PS51755">
    <property type="entry name" value="OMPR_PHOB"/>
    <property type="match status" value="1"/>
</dbReference>
<evidence type="ECO:0000256" key="4">
    <source>
        <dbReference type="ARBA" id="ARBA00023012"/>
    </source>
</evidence>
<evidence type="ECO:0000256" key="7">
    <source>
        <dbReference type="ARBA" id="ARBA00023163"/>
    </source>
</evidence>
<evidence type="ECO:0000256" key="6">
    <source>
        <dbReference type="ARBA" id="ARBA00023125"/>
    </source>
</evidence>
<feature type="modified residue" description="4-aspartylphosphate" evidence="9">
    <location>
        <position position="84"/>
    </location>
</feature>
<dbReference type="Pfam" id="PF00072">
    <property type="entry name" value="Response_reg"/>
    <property type="match status" value="1"/>
</dbReference>
<keyword evidence="14" id="KW-1185">Reference proteome</keyword>
<evidence type="ECO:0000256" key="10">
    <source>
        <dbReference type="PROSITE-ProRule" id="PRU01091"/>
    </source>
</evidence>
<dbReference type="SMART" id="SM00862">
    <property type="entry name" value="Trans_reg_C"/>
    <property type="match status" value="1"/>
</dbReference>
<dbReference type="EMBL" id="QRDP01000004">
    <property type="protein sequence ID" value="RED17812.1"/>
    <property type="molecule type" value="Genomic_DNA"/>
</dbReference>
<dbReference type="InterPro" id="IPR001867">
    <property type="entry name" value="OmpR/PhoB-type_DNA-bd"/>
</dbReference>
<dbReference type="GO" id="GO:0032993">
    <property type="term" value="C:protein-DNA complex"/>
    <property type="evidence" value="ECO:0007669"/>
    <property type="project" value="TreeGrafter"/>
</dbReference>
<proteinExistence type="predicted"/>
<organism evidence="13 14">
    <name type="scientific">Parasphingopyxis lamellibrachiae</name>
    <dbReference type="NCBI Taxonomy" id="680125"/>
    <lineage>
        <taxon>Bacteria</taxon>
        <taxon>Pseudomonadati</taxon>
        <taxon>Pseudomonadota</taxon>
        <taxon>Alphaproteobacteria</taxon>
        <taxon>Sphingomonadales</taxon>
        <taxon>Sphingomonadaceae</taxon>
        <taxon>Parasphingopyxis</taxon>
    </lineage>
</organism>
<dbReference type="InterPro" id="IPR036388">
    <property type="entry name" value="WH-like_DNA-bd_sf"/>
</dbReference>
<keyword evidence="7" id="KW-0804">Transcription</keyword>
<dbReference type="SUPFAM" id="SSF46894">
    <property type="entry name" value="C-terminal effector domain of the bipartite response regulators"/>
    <property type="match status" value="1"/>
</dbReference>
<keyword evidence="6 10" id="KW-0238">DNA-binding</keyword>
<evidence type="ECO:0000259" key="11">
    <source>
        <dbReference type="PROSITE" id="PS50110"/>
    </source>
</evidence>
<keyword evidence="4" id="KW-0902">Two-component regulatory system</keyword>
<evidence type="ECO:0000256" key="2">
    <source>
        <dbReference type="ARBA" id="ARBA00022490"/>
    </source>
</evidence>
<dbReference type="PANTHER" id="PTHR48111:SF4">
    <property type="entry name" value="DNA-BINDING DUAL TRANSCRIPTIONAL REGULATOR OMPR"/>
    <property type="match status" value="1"/>
</dbReference>
<dbReference type="Pfam" id="PF00486">
    <property type="entry name" value="Trans_reg_C"/>
    <property type="match status" value="1"/>
</dbReference>
<evidence type="ECO:0000313" key="13">
    <source>
        <dbReference type="EMBL" id="RED17812.1"/>
    </source>
</evidence>
<feature type="domain" description="OmpR/PhoB-type" evidence="12">
    <location>
        <begin position="161"/>
        <end position="260"/>
    </location>
</feature>
<comment type="caution">
    <text evidence="13">The sequence shown here is derived from an EMBL/GenBank/DDBJ whole genome shotgun (WGS) entry which is preliminary data.</text>
</comment>
<dbReference type="PROSITE" id="PS50110">
    <property type="entry name" value="RESPONSE_REGULATORY"/>
    <property type="match status" value="1"/>
</dbReference>
<name>A0A3D9FJN5_9SPHN</name>
<keyword evidence="5" id="KW-0805">Transcription regulation</keyword>
<dbReference type="CDD" id="cd00383">
    <property type="entry name" value="trans_reg_C"/>
    <property type="match status" value="1"/>
</dbReference>
<dbReference type="GO" id="GO:0000156">
    <property type="term" value="F:phosphorelay response regulator activity"/>
    <property type="evidence" value="ECO:0007669"/>
    <property type="project" value="TreeGrafter"/>
</dbReference>
<evidence type="ECO:0000256" key="5">
    <source>
        <dbReference type="ARBA" id="ARBA00023015"/>
    </source>
</evidence>
<dbReference type="InterPro" id="IPR016032">
    <property type="entry name" value="Sig_transdc_resp-reg_C-effctor"/>
</dbReference>
<evidence type="ECO:0000256" key="1">
    <source>
        <dbReference type="ARBA" id="ARBA00004496"/>
    </source>
</evidence>
<gene>
    <name evidence="13" type="ORF">DFR46_2866</name>
</gene>
<dbReference type="PANTHER" id="PTHR48111">
    <property type="entry name" value="REGULATOR OF RPOS"/>
    <property type="match status" value="1"/>
</dbReference>
<dbReference type="InterPro" id="IPR011006">
    <property type="entry name" value="CheY-like_superfamily"/>
</dbReference>
<feature type="DNA-binding region" description="OmpR/PhoB-type" evidence="10">
    <location>
        <begin position="161"/>
        <end position="260"/>
    </location>
</feature>
<protein>
    <recommendedName>
        <fullName evidence="8">Regulatory protein VirG</fullName>
    </recommendedName>
</protein>
<dbReference type="Gene3D" id="3.40.50.2300">
    <property type="match status" value="1"/>
</dbReference>
<dbReference type="Gene3D" id="1.10.10.10">
    <property type="entry name" value="Winged helix-like DNA-binding domain superfamily/Winged helix DNA-binding domain"/>
    <property type="match status" value="1"/>
</dbReference>
<dbReference type="SUPFAM" id="SSF52172">
    <property type="entry name" value="CheY-like"/>
    <property type="match status" value="1"/>
</dbReference>
<dbReference type="InterPro" id="IPR039420">
    <property type="entry name" value="WalR-like"/>
</dbReference>
<evidence type="ECO:0000259" key="12">
    <source>
        <dbReference type="PROSITE" id="PS51755"/>
    </source>
</evidence>
<keyword evidence="2" id="KW-0963">Cytoplasm</keyword>
<dbReference type="InterPro" id="IPR001789">
    <property type="entry name" value="Sig_transdc_resp-reg_receiver"/>
</dbReference>
<dbReference type="AlphaFoldDB" id="A0A3D9FJN5"/>
<evidence type="ECO:0000256" key="3">
    <source>
        <dbReference type="ARBA" id="ARBA00022553"/>
    </source>
</evidence>
<evidence type="ECO:0000313" key="14">
    <source>
        <dbReference type="Proteomes" id="UP000256310"/>
    </source>
</evidence>
<feature type="domain" description="Response regulatory" evidence="11">
    <location>
        <begin position="35"/>
        <end position="148"/>
    </location>
</feature>
<keyword evidence="3 9" id="KW-0597">Phosphoprotein</keyword>
<accession>A0A3D9FJN5</accession>